<gene>
    <name evidence="1" type="ORF">SAMN05421827_101505</name>
</gene>
<proteinExistence type="predicted"/>
<dbReference type="EMBL" id="FNCH01000001">
    <property type="protein sequence ID" value="SDF77601.1"/>
    <property type="molecule type" value="Genomic_DNA"/>
</dbReference>
<keyword evidence="2" id="KW-1185">Reference proteome</keyword>
<evidence type="ECO:0000313" key="2">
    <source>
        <dbReference type="Proteomes" id="UP000199643"/>
    </source>
</evidence>
<organism evidence="1 2">
    <name type="scientific">Pedobacter terrae</name>
    <dbReference type="NCBI Taxonomy" id="405671"/>
    <lineage>
        <taxon>Bacteria</taxon>
        <taxon>Pseudomonadati</taxon>
        <taxon>Bacteroidota</taxon>
        <taxon>Sphingobacteriia</taxon>
        <taxon>Sphingobacteriales</taxon>
        <taxon>Sphingobacteriaceae</taxon>
        <taxon>Pedobacter</taxon>
    </lineage>
</organism>
<dbReference type="Proteomes" id="UP000199643">
    <property type="component" value="Unassembled WGS sequence"/>
</dbReference>
<protein>
    <submittedName>
        <fullName evidence="1">Uncharacterized protein</fullName>
    </submittedName>
</protein>
<dbReference type="AlphaFoldDB" id="A0A1G7NUE5"/>
<dbReference type="OrthoDB" id="797835at2"/>
<dbReference type="RefSeq" id="WP_090496442.1">
    <property type="nucleotide sequence ID" value="NZ_FNCH01000001.1"/>
</dbReference>
<reference evidence="2" key="1">
    <citation type="submission" date="2016-10" db="EMBL/GenBank/DDBJ databases">
        <authorList>
            <person name="Varghese N."/>
            <person name="Submissions S."/>
        </authorList>
    </citation>
    <scope>NUCLEOTIDE SEQUENCE [LARGE SCALE GENOMIC DNA]</scope>
    <source>
        <strain evidence="2">DSM 17933</strain>
    </source>
</reference>
<name>A0A1G7NUE5_9SPHI</name>
<sequence>MNVFQKEWIELLIKQDFPEWNIGEDGNDILVKIPDSQDLQLVIDNFPETILAIQSEITNPPRRLKFLIGNSKTSGSFEINPK</sequence>
<evidence type="ECO:0000313" key="1">
    <source>
        <dbReference type="EMBL" id="SDF77601.1"/>
    </source>
</evidence>
<accession>A0A1G7NUE5</accession>